<name>A0A9N9ILW2_9GLOM</name>
<dbReference type="OrthoDB" id="2435853at2759"/>
<dbReference type="AlphaFoldDB" id="A0A9N9ILW2"/>
<dbReference type="Proteomes" id="UP000789570">
    <property type="component" value="Unassembled WGS sequence"/>
</dbReference>
<proteinExistence type="predicted"/>
<feature type="non-terminal residue" evidence="1">
    <location>
        <position position="142"/>
    </location>
</feature>
<sequence>TVGRLGVELLSWKLAKNKRYFFKSLENLKEIRNDEILQLAQIKSEETVRLAEIKSKNLLEHTIIVVKFYKNIAEDLTTIDRKKKESLLDEDVEQKEYGAKTTSAENFKKRLLDFDYDSDSSINKAEDSKNETLNLSKFTFDG</sequence>
<evidence type="ECO:0000313" key="1">
    <source>
        <dbReference type="EMBL" id="CAG8741213.1"/>
    </source>
</evidence>
<accession>A0A9N9ILW2</accession>
<comment type="caution">
    <text evidence="1">The sequence shown here is derived from an EMBL/GenBank/DDBJ whole genome shotgun (WGS) entry which is preliminary data.</text>
</comment>
<feature type="non-terminal residue" evidence="1">
    <location>
        <position position="1"/>
    </location>
</feature>
<keyword evidence="2" id="KW-1185">Reference proteome</keyword>
<organism evidence="1 2">
    <name type="scientific">Funneliformis caledonium</name>
    <dbReference type="NCBI Taxonomy" id="1117310"/>
    <lineage>
        <taxon>Eukaryota</taxon>
        <taxon>Fungi</taxon>
        <taxon>Fungi incertae sedis</taxon>
        <taxon>Mucoromycota</taxon>
        <taxon>Glomeromycotina</taxon>
        <taxon>Glomeromycetes</taxon>
        <taxon>Glomerales</taxon>
        <taxon>Glomeraceae</taxon>
        <taxon>Funneliformis</taxon>
    </lineage>
</organism>
<protein>
    <submittedName>
        <fullName evidence="1">6300_t:CDS:1</fullName>
    </submittedName>
</protein>
<dbReference type="EMBL" id="CAJVPQ010014979">
    <property type="protein sequence ID" value="CAG8741213.1"/>
    <property type="molecule type" value="Genomic_DNA"/>
</dbReference>
<evidence type="ECO:0000313" key="2">
    <source>
        <dbReference type="Proteomes" id="UP000789570"/>
    </source>
</evidence>
<reference evidence="1" key="1">
    <citation type="submission" date="2021-06" db="EMBL/GenBank/DDBJ databases">
        <authorList>
            <person name="Kallberg Y."/>
            <person name="Tangrot J."/>
            <person name="Rosling A."/>
        </authorList>
    </citation>
    <scope>NUCLEOTIDE SEQUENCE</scope>
    <source>
        <strain evidence="1">UK204</strain>
    </source>
</reference>
<gene>
    <name evidence="1" type="ORF">FCALED_LOCUS15632</name>
</gene>